<reference evidence="1" key="1">
    <citation type="submission" date="2021-02" db="EMBL/GenBank/DDBJ databases">
        <authorList>
            <person name="Cremers G."/>
            <person name="Picone N."/>
        </authorList>
    </citation>
    <scope>NUCLEOTIDE SEQUENCE</scope>
    <source>
        <strain evidence="1">PQ17</strain>
    </source>
</reference>
<dbReference type="Proteomes" id="UP000663859">
    <property type="component" value="Unassembled WGS sequence"/>
</dbReference>
<accession>A0A8J2FSI0</accession>
<evidence type="ECO:0000313" key="1">
    <source>
        <dbReference type="EMBL" id="CAF0696313.1"/>
    </source>
</evidence>
<gene>
    <name evidence="1" type="ORF">MPNT_20186</name>
</gene>
<keyword evidence="2" id="KW-1185">Reference proteome</keyword>
<dbReference type="AlphaFoldDB" id="A0A8J2FSI0"/>
<protein>
    <submittedName>
        <fullName evidence="1">Uncharacterized protein</fullName>
    </submittedName>
</protein>
<comment type="caution">
    <text evidence="1">The sequence shown here is derived from an EMBL/GenBank/DDBJ whole genome shotgun (WGS) entry which is preliminary data.</text>
</comment>
<organism evidence="1 2">
    <name type="scientific">Candidatus Methylacidithermus pantelleriae</name>
    <dbReference type="NCBI Taxonomy" id="2744239"/>
    <lineage>
        <taxon>Bacteria</taxon>
        <taxon>Pseudomonadati</taxon>
        <taxon>Verrucomicrobiota</taxon>
        <taxon>Methylacidiphilae</taxon>
        <taxon>Methylacidiphilales</taxon>
        <taxon>Methylacidiphilaceae</taxon>
        <taxon>Candidatus Methylacidithermus</taxon>
    </lineage>
</organism>
<proteinExistence type="predicted"/>
<dbReference type="EMBL" id="CAJNOB010000012">
    <property type="protein sequence ID" value="CAF0696313.1"/>
    <property type="molecule type" value="Genomic_DNA"/>
</dbReference>
<evidence type="ECO:0000313" key="2">
    <source>
        <dbReference type="Proteomes" id="UP000663859"/>
    </source>
</evidence>
<sequence length="34" mass="3643">MYGVLAFSAGQQSALKRLGPSVLFFLEGLPKMDA</sequence>
<name>A0A8J2FSI0_9BACT</name>